<dbReference type="Proteomes" id="UP000790377">
    <property type="component" value="Unassembled WGS sequence"/>
</dbReference>
<proteinExistence type="predicted"/>
<reference evidence="1" key="1">
    <citation type="journal article" date="2021" name="New Phytol.">
        <title>Evolutionary innovations through gain and loss of genes in the ectomycorrhizal Boletales.</title>
        <authorList>
            <person name="Wu G."/>
            <person name="Miyauchi S."/>
            <person name="Morin E."/>
            <person name="Kuo A."/>
            <person name="Drula E."/>
            <person name="Varga T."/>
            <person name="Kohler A."/>
            <person name="Feng B."/>
            <person name="Cao Y."/>
            <person name="Lipzen A."/>
            <person name="Daum C."/>
            <person name="Hundley H."/>
            <person name="Pangilinan J."/>
            <person name="Johnson J."/>
            <person name="Barry K."/>
            <person name="LaButti K."/>
            <person name="Ng V."/>
            <person name="Ahrendt S."/>
            <person name="Min B."/>
            <person name="Choi I.G."/>
            <person name="Park H."/>
            <person name="Plett J.M."/>
            <person name="Magnuson J."/>
            <person name="Spatafora J.W."/>
            <person name="Nagy L.G."/>
            <person name="Henrissat B."/>
            <person name="Grigoriev I.V."/>
            <person name="Yang Z.L."/>
            <person name="Xu J."/>
            <person name="Martin F.M."/>
        </authorList>
    </citation>
    <scope>NUCLEOTIDE SEQUENCE</scope>
    <source>
        <strain evidence="1">ATCC 28755</strain>
    </source>
</reference>
<accession>A0ACB8A7U2</accession>
<evidence type="ECO:0000313" key="1">
    <source>
        <dbReference type="EMBL" id="KAH7909158.1"/>
    </source>
</evidence>
<comment type="caution">
    <text evidence="1">The sequence shown here is derived from an EMBL/GenBank/DDBJ whole genome shotgun (WGS) entry which is preliminary data.</text>
</comment>
<organism evidence="1 2">
    <name type="scientific">Hygrophoropsis aurantiaca</name>
    <dbReference type="NCBI Taxonomy" id="72124"/>
    <lineage>
        <taxon>Eukaryota</taxon>
        <taxon>Fungi</taxon>
        <taxon>Dikarya</taxon>
        <taxon>Basidiomycota</taxon>
        <taxon>Agaricomycotina</taxon>
        <taxon>Agaricomycetes</taxon>
        <taxon>Agaricomycetidae</taxon>
        <taxon>Boletales</taxon>
        <taxon>Coniophorineae</taxon>
        <taxon>Hygrophoropsidaceae</taxon>
        <taxon>Hygrophoropsis</taxon>
    </lineage>
</organism>
<sequence length="241" mass="27621">MRERTRLHSEGVAKRGVVWSSRRKKDSRGTTVPLLPWGWKQKGDYYTMASGEMKKCGNSPAGKKKERRQPKKSGEELAEENGGGGLKQGGRNRRGKSREKVGQKGERGEEGKITRRVPRSKNTSWENNPAWHDNPEALRDAMRLLFVYTYMGRSTWRVYVRRIHDERHADRLLYKPKLSTRAGLNRDLNKKGENAECDIAKACRCGGNSDTLEKENREKYNGEDDRWSGMWKGDAAPRGSR</sequence>
<gene>
    <name evidence="1" type="ORF">BJ138DRAFT_1200407</name>
</gene>
<keyword evidence="2" id="KW-1185">Reference proteome</keyword>
<protein>
    <submittedName>
        <fullName evidence="1">Uncharacterized protein</fullName>
    </submittedName>
</protein>
<evidence type="ECO:0000313" key="2">
    <source>
        <dbReference type="Proteomes" id="UP000790377"/>
    </source>
</evidence>
<name>A0ACB8A7U2_9AGAM</name>
<dbReference type="EMBL" id="MU267775">
    <property type="protein sequence ID" value="KAH7909158.1"/>
    <property type="molecule type" value="Genomic_DNA"/>
</dbReference>